<evidence type="ECO:0000313" key="4">
    <source>
        <dbReference type="Proteomes" id="UP000000683"/>
    </source>
</evidence>
<dbReference type="SUPFAM" id="SSF54523">
    <property type="entry name" value="Pili subunits"/>
    <property type="match status" value="1"/>
</dbReference>
<dbReference type="InterPro" id="IPR012902">
    <property type="entry name" value="N_methyl_site"/>
</dbReference>
<gene>
    <name evidence="3" type="ordered locus">ambt_04180</name>
</gene>
<dbReference type="PROSITE" id="PS00409">
    <property type="entry name" value="PROKAR_NTER_METHYL"/>
    <property type="match status" value="1"/>
</dbReference>
<protein>
    <submittedName>
        <fullName evidence="3">General secretion pathway protein H</fullName>
    </submittedName>
</protein>
<evidence type="ECO:0000313" key="3">
    <source>
        <dbReference type="EMBL" id="AEF02386.1"/>
    </source>
</evidence>
<proteinExistence type="predicted"/>
<dbReference type="InterPro" id="IPR045584">
    <property type="entry name" value="Pilin-like"/>
</dbReference>
<dbReference type="KEGG" id="alt:ambt_04180"/>
<dbReference type="PANTHER" id="PTHR30093:SF47">
    <property type="entry name" value="TYPE IV PILUS NON-CORE MINOR PILIN PILE"/>
    <property type="match status" value="1"/>
</dbReference>
<keyword evidence="2" id="KW-0812">Transmembrane</keyword>
<sequence>MISSNEKYKGFSLIELMIVVAIVGILASIAYPSYQSFMTDGYRGSAQADMLAFAAAMERHHSGSFSYQGAGAGGANTGAPTIFATYSPSTEAAGNKRYDLTIVSADATSYQLKATPVSSTAQASDGALFYFSDGRKGWDVNNNGSLAAGEYCWSC</sequence>
<keyword evidence="2" id="KW-0472">Membrane</keyword>
<dbReference type="NCBIfam" id="TIGR02532">
    <property type="entry name" value="IV_pilin_GFxxxE"/>
    <property type="match status" value="1"/>
</dbReference>
<accession>F5ZC68</accession>
<dbReference type="InterPro" id="IPR031982">
    <property type="entry name" value="PilE-like"/>
</dbReference>
<dbReference type="Pfam" id="PF07963">
    <property type="entry name" value="N_methyl"/>
    <property type="match status" value="1"/>
</dbReference>
<evidence type="ECO:0000256" key="2">
    <source>
        <dbReference type="SAM" id="Phobius"/>
    </source>
</evidence>
<keyword evidence="4" id="KW-1185">Reference proteome</keyword>
<organism evidence="3 4">
    <name type="scientific">Alteromonas naphthalenivorans</name>
    <dbReference type="NCBI Taxonomy" id="715451"/>
    <lineage>
        <taxon>Bacteria</taxon>
        <taxon>Pseudomonadati</taxon>
        <taxon>Pseudomonadota</taxon>
        <taxon>Gammaproteobacteria</taxon>
        <taxon>Alteromonadales</taxon>
        <taxon>Alteromonadaceae</taxon>
        <taxon>Alteromonas/Salinimonas group</taxon>
        <taxon>Alteromonas</taxon>
    </lineage>
</organism>
<dbReference type="EMBL" id="CP002339">
    <property type="protein sequence ID" value="AEF02386.1"/>
    <property type="molecule type" value="Genomic_DNA"/>
</dbReference>
<keyword evidence="1" id="KW-0488">Methylation</keyword>
<name>F5ZC68_ALTNA</name>
<evidence type="ECO:0000256" key="1">
    <source>
        <dbReference type="ARBA" id="ARBA00022481"/>
    </source>
</evidence>
<dbReference type="HOGENOM" id="CLU_091705_6_2_6"/>
<dbReference type="Gene3D" id="3.30.700.10">
    <property type="entry name" value="Glycoprotein, Type 4 Pilin"/>
    <property type="match status" value="1"/>
</dbReference>
<dbReference type="GO" id="GO:0043683">
    <property type="term" value="P:type IV pilus assembly"/>
    <property type="evidence" value="ECO:0007669"/>
    <property type="project" value="InterPro"/>
</dbReference>
<dbReference type="GO" id="GO:0015628">
    <property type="term" value="P:protein secretion by the type II secretion system"/>
    <property type="evidence" value="ECO:0007669"/>
    <property type="project" value="InterPro"/>
</dbReference>
<dbReference type="PANTHER" id="PTHR30093">
    <property type="entry name" value="GENERAL SECRETION PATHWAY PROTEIN G"/>
    <property type="match status" value="1"/>
</dbReference>
<dbReference type="Proteomes" id="UP000000683">
    <property type="component" value="Chromosome"/>
</dbReference>
<dbReference type="GO" id="GO:0015627">
    <property type="term" value="C:type II protein secretion system complex"/>
    <property type="evidence" value="ECO:0007669"/>
    <property type="project" value="InterPro"/>
</dbReference>
<reference evidence="3 4" key="1">
    <citation type="journal article" date="2011" name="J. Bacteriol.">
        <title>Complete genome sequence of the polycyclic aromatic hydrocarbon-degrading bacterium Alteromonas sp. strain SN2.</title>
        <authorList>
            <person name="Jin H.M."/>
            <person name="Jeong H."/>
            <person name="Moon E.J."/>
            <person name="Math R.K."/>
            <person name="Lee K."/>
            <person name="Kim H.J."/>
            <person name="Jeon C.O."/>
            <person name="Oh T.K."/>
            <person name="Kim J.F."/>
        </authorList>
    </citation>
    <scope>NUCLEOTIDE SEQUENCE [LARGE SCALE GENOMIC DNA]</scope>
    <source>
        <strain evidence="4">JCM 17741 / KACC 18427 / KCTC 11700BP / SN2</strain>
    </source>
</reference>
<keyword evidence="2" id="KW-1133">Transmembrane helix</keyword>
<dbReference type="PRINTS" id="PR00813">
    <property type="entry name" value="BCTERIALGSPG"/>
</dbReference>
<feature type="transmembrane region" description="Helical" evidence="2">
    <location>
        <begin position="12"/>
        <end position="31"/>
    </location>
</feature>
<dbReference type="Pfam" id="PF16732">
    <property type="entry name" value="ComP_DUS"/>
    <property type="match status" value="1"/>
</dbReference>
<dbReference type="InterPro" id="IPR000983">
    <property type="entry name" value="Bac_GSPG_pilin"/>
</dbReference>
<dbReference type="AlphaFoldDB" id="F5ZC68"/>
<dbReference type="eggNOG" id="COG4968">
    <property type="taxonomic scope" value="Bacteria"/>
</dbReference>